<dbReference type="Proteomes" id="UP000246702">
    <property type="component" value="Unassembled WGS sequence"/>
</dbReference>
<comment type="caution">
    <text evidence="2">The sequence shown here is derived from an EMBL/GenBank/DDBJ whole genome shotgun (WGS) entry which is preliminary data.</text>
</comment>
<feature type="region of interest" description="Disordered" evidence="1">
    <location>
        <begin position="34"/>
        <end position="53"/>
    </location>
</feature>
<proteinExistence type="predicted"/>
<reference evidence="2 3" key="1">
    <citation type="submission" date="2016-12" db="EMBL/GenBank/DDBJ databases">
        <title>The genomes of Aspergillus section Nigri reveals drivers in fungal speciation.</title>
        <authorList>
            <consortium name="DOE Joint Genome Institute"/>
            <person name="Vesth T.C."/>
            <person name="Nybo J."/>
            <person name="Theobald S."/>
            <person name="Brandl J."/>
            <person name="Frisvad J.C."/>
            <person name="Nielsen K.F."/>
            <person name="Lyhne E.K."/>
            <person name="Kogle M.E."/>
            <person name="Kuo A."/>
            <person name="Riley R."/>
            <person name="Clum A."/>
            <person name="Nolan M."/>
            <person name="Lipzen A."/>
            <person name="Salamov A."/>
            <person name="Henrissat B."/>
            <person name="Wiebenga A."/>
            <person name="De Vries R.P."/>
            <person name="Grigoriev I.V."/>
            <person name="Mortensen U.H."/>
            <person name="Andersen M.R."/>
            <person name="Baker S.E."/>
        </authorList>
    </citation>
    <scope>NUCLEOTIDE SEQUENCE [LARGE SCALE GENOMIC DNA]</scope>
    <source>
        <strain evidence="2 3">CBS 115572</strain>
    </source>
</reference>
<protein>
    <submittedName>
        <fullName evidence="2">Uncharacterized protein</fullName>
    </submittedName>
</protein>
<name>A0A317WQ42_9EURO</name>
<dbReference type="AlphaFoldDB" id="A0A317WQ42"/>
<feature type="compositionally biased region" description="Basic and acidic residues" evidence="1">
    <location>
        <begin position="164"/>
        <end position="177"/>
    </location>
</feature>
<sequence length="177" mass="19871">MAQGTPSSERFSLDVPHPMIDSRHTRYCPVTKRNAEPPVQLDGRSPADQPRPFSYFRRMVGRGRGTGRVNPHRQERKYGCKMASLHGQDTLLSCSRNLIQRYAQHKSGGDGRISDSQKQHEFPSRGWTGWLGHGGENPSDPPLPSQIRRNSNTGTKVAGLGGAEWERSRRPIQDDED</sequence>
<organism evidence="2 3">
    <name type="scientific">Aspergillus sclerotioniger CBS 115572</name>
    <dbReference type="NCBI Taxonomy" id="1450535"/>
    <lineage>
        <taxon>Eukaryota</taxon>
        <taxon>Fungi</taxon>
        <taxon>Dikarya</taxon>
        <taxon>Ascomycota</taxon>
        <taxon>Pezizomycotina</taxon>
        <taxon>Eurotiomycetes</taxon>
        <taxon>Eurotiomycetidae</taxon>
        <taxon>Eurotiales</taxon>
        <taxon>Aspergillaceae</taxon>
        <taxon>Aspergillus</taxon>
        <taxon>Aspergillus subgen. Circumdati</taxon>
    </lineage>
</organism>
<feature type="region of interest" description="Disordered" evidence="1">
    <location>
        <begin position="1"/>
        <end position="28"/>
    </location>
</feature>
<dbReference type="EMBL" id="MSFK01000014">
    <property type="protein sequence ID" value="PWY87247.1"/>
    <property type="molecule type" value="Genomic_DNA"/>
</dbReference>
<feature type="compositionally biased region" description="Polar residues" evidence="1">
    <location>
        <begin position="1"/>
        <end position="10"/>
    </location>
</feature>
<evidence type="ECO:0000313" key="2">
    <source>
        <dbReference type="EMBL" id="PWY87247.1"/>
    </source>
</evidence>
<dbReference type="GeneID" id="37119769"/>
<evidence type="ECO:0000256" key="1">
    <source>
        <dbReference type="SAM" id="MobiDB-lite"/>
    </source>
</evidence>
<accession>A0A317WQ42</accession>
<evidence type="ECO:0000313" key="3">
    <source>
        <dbReference type="Proteomes" id="UP000246702"/>
    </source>
</evidence>
<gene>
    <name evidence="2" type="ORF">BO94DRAFT_72778</name>
</gene>
<dbReference type="RefSeq" id="XP_025467455.1">
    <property type="nucleotide sequence ID" value="XM_025617626.1"/>
</dbReference>
<feature type="compositionally biased region" description="Basic and acidic residues" evidence="1">
    <location>
        <begin position="107"/>
        <end position="123"/>
    </location>
</feature>
<keyword evidence="3" id="KW-1185">Reference proteome</keyword>
<feature type="region of interest" description="Disordered" evidence="1">
    <location>
        <begin position="105"/>
        <end position="177"/>
    </location>
</feature>